<dbReference type="InterPro" id="IPR027417">
    <property type="entry name" value="P-loop_NTPase"/>
</dbReference>
<feature type="domain" description="Sulfotransferase" evidence="4">
    <location>
        <begin position="139"/>
        <end position="334"/>
    </location>
</feature>
<evidence type="ECO:0000256" key="2">
    <source>
        <dbReference type="ARBA" id="ARBA00022679"/>
    </source>
</evidence>
<dbReference type="Pfam" id="PF00685">
    <property type="entry name" value="Sulfotransfer_1"/>
    <property type="match status" value="1"/>
</dbReference>
<proteinExistence type="inferred from homology"/>
<feature type="region of interest" description="Disordered" evidence="3">
    <location>
        <begin position="69"/>
        <end position="92"/>
    </location>
</feature>
<reference evidence="5 6" key="1">
    <citation type="submission" date="2018-04" db="EMBL/GenBank/DDBJ databases">
        <authorList>
            <person name="Zhang X."/>
            <person name="Yuan J."/>
            <person name="Li F."/>
            <person name="Xiang J."/>
        </authorList>
    </citation>
    <scope>NUCLEOTIDE SEQUENCE [LARGE SCALE GENOMIC DNA]</scope>
    <source>
        <tissue evidence="5">Muscle</tissue>
    </source>
</reference>
<comment type="similarity">
    <text evidence="1">Belongs to the sulfotransferase 1 family.</text>
</comment>
<dbReference type="PANTHER" id="PTHR11783">
    <property type="entry name" value="SULFOTRANSFERASE SULT"/>
    <property type="match status" value="1"/>
</dbReference>
<gene>
    <name evidence="5" type="ORF">C7M84_022010</name>
</gene>
<comment type="caution">
    <text evidence="5">The sequence shown here is derived from an EMBL/GenBank/DDBJ whole genome shotgun (WGS) entry which is preliminary data.</text>
</comment>
<accession>A0A3R7T0Z8</accession>
<sequence>MKLDSGHAVTPVEGEEKARLKKTFVGYPDGLVRVSPDRWLFPGRYMDLGNDYYNFEFRKRRRPDHDLPEVWNNVDTGDRVDNEEQPGSEQPRSLTGRLWIEFDLFFPKHPPEGMEIVSSSAFLKYCPEGDLRGPFNLQLSRAIPDPRTLKTHLPFSLFLPDLLEKSKVIYVARNPKDMLVSYLHHHRLLRAQEFIGTLDEFADHFLNDDLVYGPYWLHLKEAWQRRDHPNLHFVFYEDLKADITGELKKLDAFLGTGLSGDQLANVAKHTSFGEMKSRNNLFINKDIFKHEEVVDQEVLKRDGGFFRQGKSGDWKAKLTPELIEKMDKWINEKCDFGISFK</sequence>
<dbReference type="Proteomes" id="UP000283509">
    <property type="component" value="Unassembled WGS sequence"/>
</dbReference>
<dbReference type="InterPro" id="IPR000863">
    <property type="entry name" value="Sulfotransferase_dom"/>
</dbReference>
<dbReference type="AlphaFoldDB" id="A0A3R7T0Z8"/>
<evidence type="ECO:0000313" key="5">
    <source>
        <dbReference type="EMBL" id="ROT84800.1"/>
    </source>
</evidence>
<dbReference type="GO" id="GO:0008146">
    <property type="term" value="F:sulfotransferase activity"/>
    <property type="evidence" value="ECO:0007669"/>
    <property type="project" value="InterPro"/>
</dbReference>
<reference evidence="5 6" key="2">
    <citation type="submission" date="2019-01" db="EMBL/GenBank/DDBJ databases">
        <title>The decoding of complex shrimp genome reveals the adaptation for benthos swimmer, frequently molting mechanism and breeding impact on genome.</title>
        <authorList>
            <person name="Sun Y."/>
            <person name="Gao Y."/>
            <person name="Yu Y."/>
        </authorList>
    </citation>
    <scope>NUCLEOTIDE SEQUENCE [LARGE SCALE GENOMIC DNA]</scope>
    <source>
        <tissue evidence="5">Muscle</tissue>
    </source>
</reference>
<organism evidence="5 6">
    <name type="scientific">Penaeus vannamei</name>
    <name type="common">Whiteleg shrimp</name>
    <name type="synonym">Litopenaeus vannamei</name>
    <dbReference type="NCBI Taxonomy" id="6689"/>
    <lineage>
        <taxon>Eukaryota</taxon>
        <taxon>Metazoa</taxon>
        <taxon>Ecdysozoa</taxon>
        <taxon>Arthropoda</taxon>
        <taxon>Crustacea</taxon>
        <taxon>Multicrustacea</taxon>
        <taxon>Malacostraca</taxon>
        <taxon>Eumalacostraca</taxon>
        <taxon>Eucarida</taxon>
        <taxon>Decapoda</taxon>
        <taxon>Dendrobranchiata</taxon>
        <taxon>Penaeoidea</taxon>
        <taxon>Penaeidae</taxon>
        <taxon>Penaeus</taxon>
    </lineage>
</organism>
<keyword evidence="6" id="KW-1185">Reference proteome</keyword>
<dbReference type="Gene3D" id="3.40.50.300">
    <property type="entry name" value="P-loop containing nucleotide triphosphate hydrolases"/>
    <property type="match status" value="1"/>
</dbReference>
<dbReference type="SUPFAM" id="SSF52540">
    <property type="entry name" value="P-loop containing nucleoside triphosphate hydrolases"/>
    <property type="match status" value="1"/>
</dbReference>
<evidence type="ECO:0000256" key="1">
    <source>
        <dbReference type="ARBA" id="ARBA00005771"/>
    </source>
</evidence>
<evidence type="ECO:0000256" key="3">
    <source>
        <dbReference type="SAM" id="MobiDB-lite"/>
    </source>
</evidence>
<name>A0A3R7T0Z8_PENVA</name>
<evidence type="ECO:0000259" key="4">
    <source>
        <dbReference type="Pfam" id="PF00685"/>
    </source>
</evidence>
<evidence type="ECO:0000313" key="6">
    <source>
        <dbReference type="Proteomes" id="UP000283509"/>
    </source>
</evidence>
<dbReference type="OrthoDB" id="205623at2759"/>
<dbReference type="EMBL" id="QCYY01000496">
    <property type="protein sequence ID" value="ROT84800.1"/>
    <property type="molecule type" value="Genomic_DNA"/>
</dbReference>
<keyword evidence="2 5" id="KW-0808">Transferase</keyword>
<protein>
    <submittedName>
        <fullName evidence="5">Estrogen sulfotransferase</fullName>
    </submittedName>
</protein>